<dbReference type="SUPFAM" id="SSF55961">
    <property type="entry name" value="Bet v1-like"/>
    <property type="match status" value="1"/>
</dbReference>
<proteinExistence type="predicted"/>
<dbReference type="RefSeq" id="WP_007033245.1">
    <property type="nucleotide sequence ID" value="NZ_AOHO01000068.1"/>
</dbReference>
<sequence>MATKPKESLTYSEPIATGEVTIGTAPEAVYRLVSDPVAMAECTEELRKARWIRGATEARVGNWFAGSNRNGRRRWVTHAEIIEAEPGRRFAYRVRTPFFVPISRWEYDITPDGVGSRLTVTNWLRVPPWFVPIAILITGEPDRAGTNRANIATTLQRVKARLEGREWRREGRWQAEEVSRKPLSRR</sequence>
<dbReference type="AlphaFoldDB" id="M2YKJ0"/>
<organism evidence="1 2">
    <name type="scientific">Amycolatopsis decaplanina DSM 44594</name>
    <dbReference type="NCBI Taxonomy" id="1284240"/>
    <lineage>
        <taxon>Bacteria</taxon>
        <taxon>Bacillati</taxon>
        <taxon>Actinomycetota</taxon>
        <taxon>Actinomycetes</taxon>
        <taxon>Pseudonocardiales</taxon>
        <taxon>Pseudonocardiaceae</taxon>
        <taxon>Amycolatopsis</taxon>
    </lineage>
</organism>
<keyword evidence="2" id="KW-1185">Reference proteome</keyword>
<evidence type="ECO:0000313" key="2">
    <source>
        <dbReference type="Proteomes" id="UP000054226"/>
    </source>
</evidence>
<dbReference type="PATRIC" id="fig|1284240.4.peg.5515"/>
<comment type="caution">
    <text evidence="1">The sequence shown here is derived from an EMBL/GenBank/DDBJ whole genome shotgun (WGS) entry which is preliminary data.</text>
</comment>
<protein>
    <recommendedName>
        <fullName evidence="3">Polyketide cyclase/dehydrase</fullName>
    </recommendedName>
</protein>
<accession>M2YKJ0</accession>
<dbReference type="InterPro" id="IPR019587">
    <property type="entry name" value="Polyketide_cyclase/dehydratase"/>
</dbReference>
<dbReference type="CDD" id="cd07812">
    <property type="entry name" value="SRPBCC"/>
    <property type="match status" value="1"/>
</dbReference>
<evidence type="ECO:0008006" key="3">
    <source>
        <dbReference type="Google" id="ProtNLM"/>
    </source>
</evidence>
<dbReference type="Proteomes" id="UP000054226">
    <property type="component" value="Unassembled WGS sequence"/>
</dbReference>
<dbReference type="InterPro" id="IPR023393">
    <property type="entry name" value="START-like_dom_sf"/>
</dbReference>
<gene>
    <name evidence="1" type="ORF">H074_27102</name>
</gene>
<evidence type="ECO:0000313" key="1">
    <source>
        <dbReference type="EMBL" id="EME55247.1"/>
    </source>
</evidence>
<dbReference type="EMBL" id="AOHO01000068">
    <property type="protein sequence ID" value="EME55247.1"/>
    <property type="molecule type" value="Genomic_DNA"/>
</dbReference>
<name>M2YKJ0_9PSEU</name>
<reference evidence="1 2" key="1">
    <citation type="journal article" date="2013" name="Genome Announc.">
        <title>Draft Genome Sequence of Amycolatopsis decaplanina Strain DSM 44594T.</title>
        <authorList>
            <person name="Kaur N."/>
            <person name="Kumar S."/>
            <person name="Bala M."/>
            <person name="Raghava G.P."/>
            <person name="Mayilraj S."/>
        </authorList>
    </citation>
    <scope>NUCLEOTIDE SEQUENCE [LARGE SCALE GENOMIC DNA]</scope>
    <source>
        <strain evidence="1 2">DSM 44594</strain>
    </source>
</reference>
<dbReference type="Gene3D" id="3.30.530.20">
    <property type="match status" value="1"/>
</dbReference>
<dbReference type="OrthoDB" id="4618973at2"/>
<dbReference type="Pfam" id="PF10604">
    <property type="entry name" value="Polyketide_cyc2"/>
    <property type="match status" value="1"/>
</dbReference>